<dbReference type="InterPro" id="IPR011006">
    <property type="entry name" value="CheY-like_superfamily"/>
</dbReference>
<feature type="domain" description="Response regulatory" evidence="2">
    <location>
        <begin position="3"/>
        <end position="121"/>
    </location>
</feature>
<dbReference type="Pfam" id="PF00072">
    <property type="entry name" value="Response_reg"/>
    <property type="match status" value="1"/>
</dbReference>
<dbReference type="EMBL" id="MFEG01000002">
    <property type="protein sequence ID" value="OGE76582.1"/>
    <property type="molecule type" value="Genomic_DNA"/>
</dbReference>
<accession>A0A1F5NGE5</accession>
<dbReference type="SMART" id="SM00448">
    <property type="entry name" value="REC"/>
    <property type="match status" value="1"/>
</dbReference>
<dbReference type="SUPFAM" id="SSF52172">
    <property type="entry name" value="CheY-like"/>
    <property type="match status" value="1"/>
</dbReference>
<evidence type="ECO:0000313" key="4">
    <source>
        <dbReference type="Proteomes" id="UP000176547"/>
    </source>
</evidence>
<evidence type="ECO:0000313" key="3">
    <source>
        <dbReference type="EMBL" id="OGE76582.1"/>
    </source>
</evidence>
<dbReference type="AlphaFoldDB" id="A0A1F5NGE5"/>
<dbReference type="Gene3D" id="3.40.50.2300">
    <property type="match status" value="1"/>
</dbReference>
<dbReference type="InterPro" id="IPR001789">
    <property type="entry name" value="Sig_transdc_resp-reg_receiver"/>
</dbReference>
<dbReference type="PROSITE" id="PS50110">
    <property type="entry name" value="RESPONSE_REGULATORY"/>
    <property type="match status" value="1"/>
</dbReference>
<name>A0A1F5NGE5_9BACT</name>
<gene>
    <name evidence="3" type="ORF">A3K06_01315</name>
</gene>
<reference evidence="3 4" key="1">
    <citation type="journal article" date="2016" name="Nat. Commun.">
        <title>Thousands of microbial genomes shed light on interconnected biogeochemical processes in an aquifer system.</title>
        <authorList>
            <person name="Anantharaman K."/>
            <person name="Brown C.T."/>
            <person name="Hug L.A."/>
            <person name="Sharon I."/>
            <person name="Castelle C.J."/>
            <person name="Probst A.J."/>
            <person name="Thomas B.C."/>
            <person name="Singh A."/>
            <person name="Wilkins M.J."/>
            <person name="Karaoz U."/>
            <person name="Brodie E.L."/>
            <person name="Williams K.H."/>
            <person name="Hubbard S.S."/>
            <person name="Banfield J.F."/>
        </authorList>
    </citation>
    <scope>NUCLEOTIDE SEQUENCE [LARGE SCALE GENOMIC DNA]</scope>
</reference>
<evidence type="ECO:0000256" key="1">
    <source>
        <dbReference type="PROSITE-ProRule" id="PRU00169"/>
    </source>
</evidence>
<sequence>MGKVLIVEDHKGNQELVVQQIILAGLRNVEAVEDGLQATRFLEAHGEDVSLIVAAWEQYRHGRDLGEGTLEVARNKNPNVRIIIMTNSPERCDYFKSIGADHVLVKPFLHRDLFAAVDLVQPLQ</sequence>
<dbReference type="GO" id="GO:0000160">
    <property type="term" value="P:phosphorelay signal transduction system"/>
    <property type="evidence" value="ECO:0007669"/>
    <property type="project" value="InterPro"/>
</dbReference>
<proteinExistence type="predicted"/>
<protein>
    <recommendedName>
        <fullName evidence="2">Response regulatory domain-containing protein</fullName>
    </recommendedName>
</protein>
<organism evidence="3 4">
    <name type="scientific">Candidatus Doudnabacteria bacterium RIFCSPHIGHO2_01_52_17</name>
    <dbReference type="NCBI Taxonomy" id="1817820"/>
    <lineage>
        <taxon>Bacteria</taxon>
        <taxon>Candidatus Doudnaibacteriota</taxon>
    </lineage>
</organism>
<comment type="caution">
    <text evidence="3">The sequence shown here is derived from an EMBL/GenBank/DDBJ whole genome shotgun (WGS) entry which is preliminary data.</text>
</comment>
<evidence type="ECO:0000259" key="2">
    <source>
        <dbReference type="PROSITE" id="PS50110"/>
    </source>
</evidence>
<comment type="caution">
    <text evidence="1">Lacks conserved residue(s) required for the propagation of feature annotation.</text>
</comment>
<dbReference type="Proteomes" id="UP000176547">
    <property type="component" value="Unassembled WGS sequence"/>
</dbReference>